<evidence type="ECO:0000256" key="1">
    <source>
        <dbReference type="ARBA" id="ARBA00007381"/>
    </source>
</evidence>
<evidence type="ECO:0000256" key="4">
    <source>
        <dbReference type="ARBA" id="ARBA00022741"/>
    </source>
</evidence>
<comment type="function">
    <text evidence="8">Acts as a chaperone.</text>
</comment>
<evidence type="ECO:0000256" key="2">
    <source>
        <dbReference type="ARBA" id="ARBA00014415"/>
    </source>
</evidence>
<dbReference type="FunFam" id="3.90.640.10:FF:000003">
    <property type="entry name" value="Molecular chaperone DnaK"/>
    <property type="match status" value="1"/>
</dbReference>
<proteinExistence type="evidence at transcript level"/>
<evidence type="ECO:0000256" key="8">
    <source>
        <dbReference type="HAMAP-Rule" id="MF_00332"/>
    </source>
</evidence>
<dbReference type="GO" id="GO:0005524">
    <property type="term" value="F:ATP binding"/>
    <property type="evidence" value="ECO:0007669"/>
    <property type="project" value="UniProtKB-UniRule"/>
</dbReference>
<dbReference type="PATRIC" id="fig|1229512.3.peg.402"/>
<dbReference type="NCBIfam" id="NF001413">
    <property type="entry name" value="PRK00290.1"/>
    <property type="match status" value="1"/>
</dbReference>
<dbReference type="InterPro" id="IPR043129">
    <property type="entry name" value="ATPase_NBD"/>
</dbReference>
<feature type="coiled-coil region" evidence="10">
    <location>
        <begin position="509"/>
        <end position="575"/>
    </location>
</feature>
<evidence type="ECO:0000313" key="12">
    <source>
        <dbReference type="EMBL" id="BAM99689.1"/>
    </source>
</evidence>
<evidence type="ECO:0000256" key="7">
    <source>
        <dbReference type="ARBA" id="ARBA00023186"/>
    </source>
</evidence>
<dbReference type="PROSITE" id="PS00297">
    <property type="entry name" value="HSP70_1"/>
    <property type="match status" value="1"/>
</dbReference>
<keyword evidence="10" id="KW-0175">Coiled coil</keyword>
<feature type="modified residue" description="Phosphothreonine; by autocatalysis" evidence="8">
    <location>
        <position position="203"/>
    </location>
</feature>
<comment type="induction">
    <text evidence="8">By stress conditions e.g. heat shock.</text>
</comment>
<name>M5ADT5_9FLAO</name>
<dbReference type="PROSITE" id="PS00329">
    <property type="entry name" value="HSP70_2"/>
    <property type="match status" value="1"/>
</dbReference>
<evidence type="ECO:0000256" key="11">
    <source>
        <dbReference type="SAM" id="MobiDB-lite"/>
    </source>
</evidence>
<evidence type="ECO:0000256" key="9">
    <source>
        <dbReference type="RuleBase" id="RU003322"/>
    </source>
</evidence>
<gene>
    <name evidence="8 12" type="primary">dnaK</name>
    <name evidence="12" type="ORF">BPAA_410</name>
</gene>
<dbReference type="EMBL" id="AP012548">
    <property type="protein sequence ID" value="BAM99689.1"/>
    <property type="molecule type" value="Genomic_DNA"/>
</dbReference>
<dbReference type="CDD" id="cd10234">
    <property type="entry name" value="ASKHA_NBD_HSP70_DnaK-like"/>
    <property type="match status" value="1"/>
</dbReference>
<sequence>MKKRNKMSKIIGIDLGTTNSCVAVMEINDPVVIPNSEGKRTTPSIVAFVEGGERKIGDPAKRQAVTNPQKTIFSIKRFMGRMYSEVTEELKHIPYKVIKGGNNTPRVDIEKRLYAPQEISAMILQKMKKTAEDYLGEEVNRAVITVPAYFNDAQRQATKESGEIAGLKVERIINEPTAAALAYGLDKSNQNKKIVVYDLGGGTFDVSILELGDGVFEVLSTNGDTHLGGDDFDQVIINYLANEFKSKEGLDLRKDPMALQRLKEASEKAKIELSSSNQTEINLPYITATESGPKHLVLTLIRSKFEQLSEKLIQRSINPCSKALKDANLTTQNIDEVILVGGSTRIPKVQEEVEKFFGKKPSKGVNPDEVVAIGAAIQGGVLTGDVQDVLLLDVTPLSLGIETLGGVFTKLIESNTTIPTKKSEIFSTASDNQSAVTIRVGQGERPMFNDNKEIGRFDLVDIPPAPRGIPQIEVTFDIDANGILNVSAKNKGTGKEQSIRIETSSGLNQEEIEKMKREAKENAKKDEKIKREIEKLNAADNQIFQSEKQLKDYGNKLSENNKKNIEDSLEKLKEAHSKKDFVSIDNYMKKLNEAWTNASQEIYNIKNTNKSNQSNNNKKEDEEERNSKGNENIQDVDYEEVK</sequence>
<evidence type="ECO:0000313" key="13">
    <source>
        <dbReference type="Proteomes" id="UP000011815"/>
    </source>
</evidence>
<dbReference type="InterPro" id="IPR029047">
    <property type="entry name" value="HSP70_peptide-bd_sf"/>
</dbReference>
<evidence type="ECO:0000256" key="6">
    <source>
        <dbReference type="ARBA" id="ARBA00023016"/>
    </source>
</evidence>
<keyword evidence="6 8" id="KW-0346">Stress response</keyword>
<dbReference type="GO" id="GO:0140662">
    <property type="term" value="F:ATP-dependent protein folding chaperone"/>
    <property type="evidence" value="ECO:0007669"/>
    <property type="project" value="InterPro"/>
</dbReference>
<dbReference type="AlphaFoldDB" id="M5ADT5"/>
<dbReference type="NCBIfam" id="NF003520">
    <property type="entry name" value="PRK05183.1"/>
    <property type="match status" value="1"/>
</dbReference>
<evidence type="ECO:0000256" key="3">
    <source>
        <dbReference type="ARBA" id="ARBA00022553"/>
    </source>
</evidence>
<dbReference type="Gene3D" id="1.20.1270.10">
    <property type="match status" value="1"/>
</dbReference>
<dbReference type="InterPro" id="IPR029048">
    <property type="entry name" value="HSP70_C_sf"/>
</dbReference>
<dbReference type="Gene3D" id="3.90.640.10">
    <property type="entry name" value="Actin, Chain A, domain 4"/>
    <property type="match status" value="1"/>
</dbReference>
<dbReference type="GO" id="GO:0051082">
    <property type="term" value="F:unfolded protein binding"/>
    <property type="evidence" value="ECO:0007669"/>
    <property type="project" value="InterPro"/>
</dbReference>
<dbReference type="STRING" id="1229512.BPAA_410"/>
<dbReference type="FunFam" id="3.30.420.40:FF:000020">
    <property type="entry name" value="Chaperone protein HscA homolog"/>
    <property type="match status" value="1"/>
</dbReference>
<dbReference type="Pfam" id="PF00012">
    <property type="entry name" value="HSP70"/>
    <property type="match status" value="1"/>
</dbReference>
<dbReference type="HOGENOM" id="CLU_005965_2_1_10"/>
<dbReference type="InterPro" id="IPR013126">
    <property type="entry name" value="Hsp_70_fam"/>
</dbReference>
<dbReference type="NCBIfam" id="TIGR02350">
    <property type="entry name" value="prok_dnaK"/>
    <property type="match status" value="1"/>
</dbReference>
<evidence type="ECO:0000256" key="10">
    <source>
        <dbReference type="SAM" id="Coils"/>
    </source>
</evidence>
<dbReference type="Gene3D" id="2.60.34.10">
    <property type="entry name" value="Substrate Binding Domain Of DNAk, Chain A, domain 1"/>
    <property type="match status" value="1"/>
</dbReference>
<dbReference type="KEGG" id="blp:BPAA_410"/>
<protein>
    <recommendedName>
        <fullName evidence="2 8">Chaperone protein DnaK</fullName>
    </recommendedName>
    <alternativeName>
        <fullName evidence="8">HSP70</fullName>
    </alternativeName>
    <alternativeName>
        <fullName evidence="8">Heat shock 70 kDa protein</fullName>
    </alternativeName>
    <alternativeName>
        <fullName evidence="8">Heat shock protein 70</fullName>
    </alternativeName>
</protein>
<dbReference type="InterPro" id="IPR018181">
    <property type="entry name" value="Heat_shock_70_CS"/>
</dbReference>
<dbReference type="HAMAP" id="MF_00332">
    <property type="entry name" value="DnaK"/>
    <property type="match status" value="1"/>
</dbReference>
<keyword evidence="4 8" id="KW-0547">Nucleotide-binding</keyword>
<dbReference type="Gene3D" id="3.30.420.40">
    <property type="match status" value="2"/>
</dbReference>
<dbReference type="FunFam" id="3.30.420.40:FF:000004">
    <property type="entry name" value="Molecular chaperone DnaK"/>
    <property type="match status" value="1"/>
</dbReference>
<keyword evidence="7 8" id="KW-0143">Chaperone</keyword>
<dbReference type="PRINTS" id="PR00301">
    <property type="entry name" value="HEATSHOCK70"/>
</dbReference>
<dbReference type="Proteomes" id="UP000011815">
    <property type="component" value="Chromosome"/>
</dbReference>
<keyword evidence="3 8" id="KW-0597">Phosphoprotein</keyword>
<feature type="compositionally biased region" description="Low complexity" evidence="11">
    <location>
        <begin position="605"/>
        <end position="616"/>
    </location>
</feature>
<feature type="compositionally biased region" description="Basic and acidic residues" evidence="11">
    <location>
        <begin position="617"/>
        <end position="628"/>
    </location>
</feature>
<dbReference type="SUPFAM" id="SSF53067">
    <property type="entry name" value="Actin-like ATPase domain"/>
    <property type="match status" value="2"/>
</dbReference>
<organism evidence="12 13">
    <name type="scientific">Blattabacterium cuenoti BPAA</name>
    <dbReference type="NCBI Taxonomy" id="1229512"/>
    <lineage>
        <taxon>Bacteria</taxon>
        <taxon>Pseudomonadati</taxon>
        <taxon>Bacteroidota</taxon>
        <taxon>Flavobacteriia</taxon>
        <taxon>Flavobacteriales</taxon>
        <taxon>Blattabacteriaceae</taxon>
        <taxon>Blattabacterium</taxon>
    </lineage>
</organism>
<dbReference type="FunFam" id="2.60.34.10:FF:000014">
    <property type="entry name" value="Chaperone protein DnaK HSP70"/>
    <property type="match status" value="1"/>
</dbReference>
<dbReference type="PROSITE" id="PS01036">
    <property type="entry name" value="HSP70_3"/>
    <property type="match status" value="1"/>
</dbReference>
<dbReference type="InterPro" id="IPR012725">
    <property type="entry name" value="Chaperone_DnaK"/>
</dbReference>
<reference evidence="12 13" key="1">
    <citation type="journal article" date="2013" name="Biol. Lett.">
        <title>Maintenance of essential amino acid synthesis pathways in the Blattabacterium cuenoti symbiont of a wood-feeding cockroach.</title>
        <authorList>
            <person name="Tokuda G."/>
            <person name="Elbourne L.D.H."/>
            <person name="Kinjo Y."/>
            <person name="Saitoh S."/>
            <person name="Sabree Z."/>
            <person name="Hojo M."/>
            <person name="Yamada A."/>
            <person name="Hayashi Y."/>
            <person name="Shigenobu S."/>
            <person name="Bandi C."/>
            <person name="Paulsen I.T."/>
            <person name="Watanabe H."/>
            <person name="Lo N."/>
        </authorList>
    </citation>
    <scope>NUCLEOTIDE SEQUENCE [LARGE SCALE GENOMIC DNA]</scope>
    <source>
        <strain evidence="12 13">BPAA</strain>
    </source>
</reference>
<dbReference type="PANTHER" id="PTHR19375">
    <property type="entry name" value="HEAT SHOCK PROTEIN 70KDA"/>
    <property type="match status" value="1"/>
</dbReference>
<evidence type="ECO:0000256" key="5">
    <source>
        <dbReference type="ARBA" id="ARBA00022840"/>
    </source>
</evidence>
<dbReference type="SUPFAM" id="SSF100920">
    <property type="entry name" value="Heat shock protein 70kD (HSP70), peptide-binding domain"/>
    <property type="match status" value="1"/>
</dbReference>
<feature type="region of interest" description="Disordered" evidence="11">
    <location>
        <begin position="605"/>
        <end position="642"/>
    </location>
</feature>
<accession>M5ADT5</accession>
<comment type="similarity">
    <text evidence="1 8 9">Belongs to the heat shock protein 70 family.</text>
</comment>
<keyword evidence="5 8" id="KW-0067">ATP-binding</keyword>
<dbReference type="eggNOG" id="COG0443">
    <property type="taxonomic scope" value="Bacteria"/>
</dbReference>